<evidence type="ECO:0000313" key="3">
    <source>
        <dbReference type="EMBL" id="PSS16994.1"/>
    </source>
</evidence>
<sequence length="645" mass="74408">MISPKTPHDPSPPRKLRAFKNVIKPKTTKKESSHSEDGEETVYQDAMEEINNSPAFNPAEFLSRVQTGPESSGFSDKIIAALQETGAIFIHPKSVLKSQATRKTAGNLAKSHPYMSRKVDLDFLEAHEDLQRVLDLKDSADDKEMMERREHIDQRQNQLNELEITKQNMRVAWVTARHVQRVRVVDAIPPPPFPEDSFFEERDDCGAIEFKWGRWIGYKLLTNSHNFTAQYVDDFEELPFDFDTLRRHLERLIVVSAPLQTFLSQVRSIYRWEDPARTGRWMALYIFLWYFEHIMTFFYGYIIYATVMNYFYPTSVEELRKAIERSINRSSTAFKVGELMDKHGADNWLGPLLDELGPFIQVQVADLANLLECVSNFLHWSDPYITICSLCLFGALFLLTAFADSRFTMKVFWFIVGNIFFVCWPISSLYPRYRLLVSPFKWALWDVPTHAEWAFKYLQERAGSARQAIISKFEDAEHVCEESPRNFPNTNNGDDAGESAEEILKLQRDMDILSFDCTYLNNPGSFIISFSGVRFESQVSKIHHSYQRFDKSFNDLLEMSKQQKRSSILSPLSTVTAGTDKLELIFRSKEGGAGMQAMSEKECAEVVLLENMRGRDKAFNAVVGFSGLRWQCLQRKPDRAKNTET</sequence>
<dbReference type="InterPro" id="IPR037847">
    <property type="entry name" value="GRAMDC4"/>
</dbReference>
<evidence type="ECO:0000313" key="4">
    <source>
        <dbReference type="Proteomes" id="UP000241818"/>
    </source>
</evidence>
<dbReference type="STRING" id="857342.A0A2T3B0S0"/>
<reference evidence="3 4" key="1">
    <citation type="journal article" date="2018" name="New Phytol.">
        <title>Comparative genomics and transcriptomics depict ericoid mycorrhizal fungi as versatile saprotrophs and plant mutualists.</title>
        <authorList>
            <person name="Martino E."/>
            <person name="Morin E."/>
            <person name="Grelet G.A."/>
            <person name="Kuo A."/>
            <person name="Kohler A."/>
            <person name="Daghino S."/>
            <person name="Barry K.W."/>
            <person name="Cichocki N."/>
            <person name="Clum A."/>
            <person name="Dockter R.B."/>
            <person name="Hainaut M."/>
            <person name="Kuo R.C."/>
            <person name="LaButti K."/>
            <person name="Lindahl B.D."/>
            <person name="Lindquist E.A."/>
            <person name="Lipzen A."/>
            <person name="Khouja H.R."/>
            <person name="Magnuson J."/>
            <person name="Murat C."/>
            <person name="Ohm R.A."/>
            <person name="Singer S.W."/>
            <person name="Spatafora J.W."/>
            <person name="Wang M."/>
            <person name="Veneault-Fourrey C."/>
            <person name="Henrissat B."/>
            <person name="Grigoriev I.V."/>
            <person name="Martin F.M."/>
            <person name="Perotto S."/>
        </authorList>
    </citation>
    <scope>NUCLEOTIDE SEQUENCE [LARGE SCALE GENOMIC DNA]</scope>
    <source>
        <strain evidence="3 4">ATCC 22711</strain>
    </source>
</reference>
<feature type="transmembrane region" description="Helical" evidence="2">
    <location>
        <begin position="384"/>
        <end position="404"/>
    </location>
</feature>
<keyword evidence="2" id="KW-0472">Membrane</keyword>
<accession>A0A2T3B0S0</accession>
<feature type="region of interest" description="Disordered" evidence="1">
    <location>
        <begin position="1"/>
        <end position="41"/>
    </location>
</feature>
<dbReference type="PANTHER" id="PTHR37402:SF1">
    <property type="entry name" value="GRAM DOMAIN-CONTAINING PROTEIN 4"/>
    <property type="match status" value="1"/>
</dbReference>
<dbReference type="InParanoid" id="A0A2T3B0S0"/>
<dbReference type="RefSeq" id="XP_024720502.1">
    <property type="nucleotide sequence ID" value="XM_024867592.1"/>
</dbReference>
<protein>
    <recommendedName>
        <fullName evidence="5">GRAM domain-containing protein</fullName>
    </recommendedName>
</protein>
<feature type="transmembrane region" description="Helical" evidence="2">
    <location>
        <begin position="411"/>
        <end position="430"/>
    </location>
</feature>
<keyword evidence="2" id="KW-1133">Transmembrane helix</keyword>
<evidence type="ECO:0000256" key="1">
    <source>
        <dbReference type="SAM" id="MobiDB-lite"/>
    </source>
</evidence>
<dbReference type="Proteomes" id="UP000241818">
    <property type="component" value="Unassembled WGS sequence"/>
</dbReference>
<name>A0A2T3B0S0_AMORE</name>
<dbReference type="PANTHER" id="PTHR37402">
    <property type="entry name" value="GRAM DOMAIN-CONTAINING PROTEIN 4"/>
    <property type="match status" value="1"/>
</dbReference>
<keyword evidence="2" id="KW-0812">Transmembrane</keyword>
<dbReference type="OrthoDB" id="1708389at2759"/>
<gene>
    <name evidence="3" type="ORF">M430DRAFT_42959</name>
</gene>
<dbReference type="GO" id="GO:0006915">
    <property type="term" value="P:apoptotic process"/>
    <property type="evidence" value="ECO:0007669"/>
    <property type="project" value="InterPro"/>
</dbReference>
<dbReference type="AlphaFoldDB" id="A0A2T3B0S0"/>
<proteinExistence type="predicted"/>
<feature type="transmembrane region" description="Helical" evidence="2">
    <location>
        <begin position="281"/>
        <end position="304"/>
    </location>
</feature>
<keyword evidence="4" id="KW-1185">Reference proteome</keyword>
<organism evidence="3 4">
    <name type="scientific">Amorphotheca resinae ATCC 22711</name>
    <dbReference type="NCBI Taxonomy" id="857342"/>
    <lineage>
        <taxon>Eukaryota</taxon>
        <taxon>Fungi</taxon>
        <taxon>Dikarya</taxon>
        <taxon>Ascomycota</taxon>
        <taxon>Pezizomycotina</taxon>
        <taxon>Leotiomycetes</taxon>
        <taxon>Helotiales</taxon>
        <taxon>Amorphothecaceae</taxon>
        <taxon>Amorphotheca</taxon>
    </lineage>
</organism>
<feature type="compositionally biased region" description="Basic and acidic residues" evidence="1">
    <location>
        <begin position="1"/>
        <end position="12"/>
    </location>
</feature>
<evidence type="ECO:0008006" key="5">
    <source>
        <dbReference type="Google" id="ProtNLM"/>
    </source>
</evidence>
<evidence type="ECO:0000256" key="2">
    <source>
        <dbReference type="SAM" id="Phobius"/>
    </source>
</evidence>
<dbReference type="EMBL" id="KZ679012">
    <property type="protein sequence ID" value="PSS16994.1"/>
    <property type="molecule type" value="Genomic_DNA"/>
</dbReference>
<dbReference type="GeneID" id="36575673"/>